<gene>
    <name evidence="2" type="ORF">ACFFFR_10185</name>
</gene>
<keyword evidence="3" id="KW-1185">Reference proteome</keyword>
<dbReference type="PROSITE" id="PS51257">
    <property type="entry name" value="PROKAR_LIPOPROTEIN"/>
    <property type="match status" value="1"/>
</dbReference>
<reference evidence="2 3" key="1">
    <citation type="submission" date="2024-09" db="EMBL/GenBank/DDBJ databases">
        <authorList>
            <person name="Sun Q."/>
            <person name="Mori K."/>
        </authorList>
    </citation>
    <scope>NUCLEOTIDE SEQUENCE [LARGE SCALE GENOMIC DNA]</scope>
    <source>
        <strain evidence="2 3">NCAIM B.02604</strain>
    </source>
</reference>
<dbReference type="EMBL" id="JBHLUB010000031">
    <property type="protein sequence ID" value="MFC0582739.1"/>
    <property type="molecule type" value="Genomic_DNA"/>
</dbReference>
<protein>
    <recommendedName>
        <fullName evidence="4">Lipoprotein</fullName>
    </recommendedName>
</protein>
<feature type="chain" id="PRO_5045769516" description="Lipoprotein" evidence="1">
    <location>
        <begin position="23"/>
        <end position="158"/>
    </location>
</feature>
<evidence type="ECO:0008006" key="4">
    <source>
        <dbReference type="Google" id="ProtNLM"/>
    </source>
</evidence>
<evidence type="ECO:0000313" key="3">
    <source>
        <dbReference type="Proteomes" id="UP001589862"/>
    </source>
</evidence>
<organism evidence="2 3">
    <name type="scientific">Micrococcoides hystricis</name>
    <dbReference type="NCBI Taxonomy" id="1572761"/>
    <lineage>
        <taxon>Bacteria</taxon>
        <taxon>Bacillati</taxon>
        <taxon>Actinomycetota</taxon>
        <taxon>Actinomycetes</taxon>
        <taxon>Micrococcales</taxon>
        <taxon>Micrococcaceae</taxon>
        <taxon>Micrococcoides</taxon>
    </lineage>
</organism>
<evidence type="ECO:0000313" key="2">
    <source>
        <dbReference type="EMBL" id="MFC0582739.1"/>
    </source>
</evidence>
<dbReference type="RefSeq" id="WP_377460124.1">
    <property type="nucleotide sequence ID" value="NZ_JBHLUB010000031.1"/>
</dbReference>
<dbReference type="Proteomes" id="UP001589862">
    <property type="component" value="Unassembled WGS sequence"/>
</dbReference>
<name>A0ABV6PC98_9MICC</name>
<keyword evidence="1" id="KW-0732">Signal</keyword>
<feature type="signal peptide" evidence="1">
    <location>
        <begin position="1"/>
        <end position="22"/>
    </location>
</feature>
<sequence>MDKRVLGVLATIAVLLTGCATANNSDQETAADFQQQNERLLSLCDGAASVESGQKFLVLRYAEDFTNEEEAFGDVSRWAKECVVGVGMAELDTDELVLSVTDKTVEEGPDELNAVFSVDTIKRIAAEKNSISASGIWGQADDLSLGPRMGSSYASLVD</sequence>
<comment type="caution">
    <text evidence="2">The sequence shown here is derived from an EMBL/GenBank/DDBJ whole genome shotgun (WGS) entry which is preliminary data.</text>
</comment>
<evidence type="ECO:0000256" key="1">
    <source>
        <dbReference type="SAM" id="SignalP"/>
    </source>
</evidence>
<proteinExistence type="predicted"/>
<accession>A0ABV6PC98</accession>